<dbReference type="EMBL" id="OU900096">
    <property type="protein sequence ID" value="CAG9860197.1"/>
    <property type="molecule type" value="Genomic_DNA"/>
</dbReference>
<dbReference type="AlphaFoldDB" id="A0A9N9TNU3"/>
<proteinExistence type="predicted"/>
<name>A0A9N9TNU3_PHYSR</name>
<gene>
    <name evidence="2" type="ORF">PHYEVI_LOCUS6553</name>
</gene>
<accession>A0A9N9TNU3</accession>
<feature type="signal peptide" evidence="1">
    <location>
        <begin position="1"/>
        <end position="19"/>
    </location>
</feature>
<keyword evidence="3" id="KW-1185">Reference proteome</keyword>
<protein>
    <submittedName>
        <fullName evidence="2">Uncharacterized protein</fullName>
    </submittedName>
</protein>
<reference evidence="2" key="1">
    <citation type="submission" date="2022-01" db="EMBL/GenBank/DDBJ databases">
        <authorList>
            <person name="King R."/>
        </authorList>
    </citation>
    <scope>NUCLEOTIDE SEQUENCE</scope>
</reference>
<sequence>MGVCLAVISITVIKFLISALNLLEQHSHQHRISHLATTSGSCRPYQDLSLPKVPCRTLAATTRAPKLTAIRRTPADTDSDISARALPSKTDHICKGTDTDGMVRWPIADGKWQMPFQNLNIVILRLNTWSSSLALMLKTYSYMINFRLSLTNSNITPLIPNICKPYILLNAEIPFSSEHKQLKCLLPE</sequence>
<feature type="chain" id="PRO_5040415174" evidence="1">
    <location>
        <begin position="20"/>
        <end position="188"/>
    </location>
</feature>
<dbReference type="Proteomes" id="UP001153712">
    <property type="component" value="Chromosome 3"/>
</dbReference>
<keyword evidence="1" id="KW-0732">Signal</keyword>
<evidence type="ECO:0000313" key="3">
    <source>
        <dbReference type="Proteomes" id="UP001153712"/>
    </source>
</evidence>
<organism evidence="2 3">
    <name type="scientific">Phyllotreta striolata</name>
    <name type="common">Striped flea beetle</name>
    <name type="synonym">Crioceris striolata</name>
    <dbReference type="NCBI Taxonomy" id="444603"/>
    <lineage>
        <taxon>Eukaryota</taxon>
        <taxon>Metazoa</taxon>
        <taxon>Ecdysozoa</taxon>
        <taxon>Arthropoda</taxon>
        <taxon>Hexapoda</taxon>
        <taxon>Insecta</taxon>
        <taxon>Pterygota</taxon>
        <taxon>Neoptera</taxon>
        <taxon>Endopterygota</taxon>
        <taxon>Coleoptera</taxon>
        <taxon>Polyphaga</taxon>
        <taxon>Cucujiformia</taxon>
        <taxon>Chrysomeloidea</taxon>
        <taxon>Chrysomelidae</taxon>
        <taxon>Galerucinae</taxon>
        <taxon>Alticini</taxon>
        <taxon>Phyllotreta</taxon>
    </lineage>
</organism>
<evidence type="ECO:0000256" key="1">
    <source>
        <dbReference type="SAM" id="SignalP"/>
    </source>
</evidence>
<evidence type="ECO:0000313" key="2">
    <source>
        <dbReference type="EMBL" id="CAG9860197.1"/>
    </source>
</evidence>